<dbReference type="EMBL" id="BK064844">
    <property type="protein sequence ID" value="DBA59429.1"/>
    <property type="molecule type" value="Genomic_DNA"/>
</dbReference>
<evidence type="ECO:0000313" key="2">
    <source>
        <dbReference type="EMBL" id="DBA59429.1"/>
    </source>
</evidence>
<evidence type="ECO:0000256" key="1">
    <source>
        <dbReference type="SAM" id="MobiDB-lite"/>
    </source>
</evidence>
<reference evidence="2" key="1">
    <citation type="submission" date="2023-06" db="EMBL/GenBank/DDBJ databases">
        <authorList>
            <person name="Mercer L.K."/>
            <person name="Harding E.F."/>
            <person name="Sridhar T."/>
            <person name="White P.A."/>
        </authorList>
    </citation>
    <scope>NUCLEOTIDE SEQUENCE</scope>
</reference>
<reference evidence="2" key="2">
    <citation type="journal article" date="2024" name="Virology">
        <title>Novel viruses discovered in metatranscriptomic analysis of farmed barramundi in Asia and Australia.</title>
        <authorList>
            <person name="Mercer L.K."/>
            <person name="Harding E.F."/>
            <person name="Sridhar T."/>
            <person name="White P.A."/>
        </authorList>
    </citation>
    <scope>NUCLEOTIDE SEQUENCE</scope>
</reference>
<organism evidence="2">
    <name type="scientific">Latid herpesvirus 1</name>
    <dbReference type="NCBI Taxonomy" id="3096545"/>
    <lineage>
        <taxon>Viruses</taxon>
        <taxon>Duplodnaviria</taxon>
        <taxon>Heunggongvirae</taxon>
        <taxon>Peploviricota</taxon>
        <taxon>Herviviricetes</taxon>
        <taxon>Herpesvirales</taxon>
    </lineage>
</organism>
<protein>
    <submittedName>
        <fullName evidence="2">ORF80</fullName>
    </submittedName>
</protein>
<name>A0AB33V934_9VIRU</name>
<proteinExistence type="predicted"/>
<feature type="compositionally biased region" description="Basic residues" evidence="1">
    <location>
        <begin position="11"/>
        <end position="21"/>
    </location>
</feature>
<accession>A0AB33V934</accession>
<sequence length="248" mass="27523">MASAGPFKSWTLKRRSSKKNKKDATVPETAVPSESETRTPPPPPGAVREGRKPGASMERIISLLALKSTGHYPGIGEMITEEQARMMETCVLPLRERIVQMLTISFPVADQCTFFDLAHKCTLVRDDGSAGSRDPAEPEELPQCAVTRTGPGGLIRFVASEDCLGALKIQQGDLFARAEPVKLQSALTWGSLRRKRPGAPRQNPFNAPQLQKKIIYLEKDTVWPLLQNYQDLYKTIVRLDSKIQLLIN</sequence>
<feature type="region of interest" description="Disordered" evidence="1">
    <location>
        <begin position="1"/>
        <end position="54"/>
    </location>
</feature>